<keyword evidence="2" id="KW-0732">Signal</keyword>
<protein>
    <recommendedName>
        <fullName evidence="9">Peptidase S45</fullName>
    </recommendedName>
</protein>
<dbReference type="InterPro" id="IPR029055">
    <property type="entry name" value="Ntn_hydrolases_N"/>
</dbReference>
<keyword evidence="3" id="KW-0378">Hydrolase</keyword>
<dbReference type="GO" id="GO:0017000">
    <property type="term" value="P:antibiotic biosynthetic process"/>
    <property type="evidence" value="ECO:0007669"/>
    <property type="project" value="InterPro"/>
</dbReference>
<dbReference type="Pfam" id="PF01804">
    <property type="entry name" value="Penicil_amidase"/>
    <property type="match status" value="1"/>
</dbReference>
<dbReference type="Gene3D" id="1.10.1400.10">
    <property type="match status" value="1"/>
</dbReference>
<sequence length="661" mass="75068">MAKTDAEVAYGLAWTQCEDDFVTFQELMAACKGMLGEIKGQDGLVADFGIKFMGLKEIADKKYNTDVTGDFKKYLESFVAGVNAYATLHPEKVLLDDLFPLTGADIITGYLLGNLEVSHAGDDLKKILGGTIIKDLKSDVPKGSNAFAFSKNKTTDGKTYLAVNSHQPLEGWYSWYEAHLISEEGMNILGGTFAGGICIFHGANENLGWAHTVNHADFSDVYQLEMHPEKEDFYKFDDEWVELTEKKYWSWLKFGPVKIPISRTIYRSKYGPTFKTDDGVFAWRFVVGQSIKMAEQWFRMNKASNFKEFKQALEMRGIAALNIVYADKEDNIYYVSNGSFPERNPDYDWSKVLPGNTTKTLWNNTLVPFDSLPQVLNPSSGWVFNTNNSPFSATDSVNNFKETTLNKRMGYQITGMENNRSSRFLELMEQYDSISYEDFKTIKYDNQYPKKMMTRTALNLEDLMHLNPSDYPEISDAITLLNTWDRKTDKTNKTAALYILTWMHLNQKRIDEGREVRRGSITLEDCVFGITKAKEELLKNYGSLQIELGELQRHTRGNVNLPIGGAPDVLAAIYAKKVNETDKTYRAFAGESHIELIRFGENGVELETINSYGSNANIGDKHSTSQMEDFTNYKLKKMTLNKEEVLKNAVKIYSPMEVVED</sequence>
<keyword evidence="6" id="KW-0106">Calcium</keyword>
<accession>A0A1L3JL54</accession>
<dbReference type="STRING" id="1850252.LPB136_10855"/>
<comment type="similarity">
    <text evidence="1">Belongs to the peptidase S45 family.</text>
</comment>
<dbReference type="InterPro" id="IPR002692">
    <property type="entry name" value="S45"/>
</dbReference>
<feature type="binding site" evidence="6">
    <location>
        <position position="220"/>
    </location>
    <ligand>
        <name>Ca(2+)</name>
        <dbReference type="ChEBI" id="CHEBI:29108"/>
    </ligand>
</feature>
<evidence type="ECO:0000256" key="4">
    <source>
        <dbReference type="ARBA" id="ARBA00023145"/>
    </source>
</evidence>
<name>A0A1L3JL54_9FLAO</name>
<dbReference type="SUPFAM" id="SSF56235">
    <property type="entry name" value="N-terminal nucleophile aminohydrolases (Ntn hydrolases)"/>
    <property type="match status" value="1"/>
</dbReference>
<evidence type="ECO:0000313" key="7">
    <source>
        <dbReference type="EMBL" id="APG65832.1"/>
    </source>
</evidence>
<dbReference type="EMBL" id="CP018155">
    <property type="protein sequence ID" value="APG65832.1"/>
    <property type="molecule type" value="Genomic_DNA"/>
</dbReference>
<evidence type="ECO:0008006" key="9">
    <source>
        <dbReference type="Google" id="ProtNLM"/>
    </source>
</evidence>
<dbReference type="InterPro" id="IPR014395">
    <property type="entry name" value="Pen/GL7ACA/AHL_acylase"/>
</dbReference>
<dbReference type="AlphaFoldDB" id="A0A1L3JL54"/>
<dbReference type="OrthoDB" id="9759796at2"/>
<dbReference type="InterPro" id="IPR043147">
    <property type="entry name" value="Penicillin_amidase_A-knob"/>
</dbReference>
<dbReference type="Gene3D" id="1.10.439.10">
    <property type="entry name" value="Penicillin Amidohydrolase, domain 1"/>
    <property type="match status" value="1"/>
</dbReference>
<evidence type="ECO:0000313" key="8">
    <source>
        <dbReference type="Proteomes" id="UP000181898"/>
    </source>
</evidence>
<comment type="cofactor">
    <cofactor evidence="6">
        <name>Ca(2+)</name>
        <dbReference type="ChEBI" id="CHEBI:29108"/>
    </cofactor>
    <text evidence="6">Binds 1 Ca(2+) ion per dimer.</text>
</comment>
<evidence type="ECO:0000256" key="1">
    <source>
        <dbReference type="ARBA" id="ARBA00006586"/>
    </source>
</evidence>
<dbReference type="Gene3D" id="3.60.20.10">
    <property type="entry name" value="Glutamine Phosphoribosylpyrophosphate, subunit 1, domain 1"/>
    <property type="match status" value="1"/>
</dbReference>
<dbReference type="InterPro" id="IPR023343">
    <property type="entry name" value="Penicillin_amidase_dom1"/>
</dbReference>
<keyword evidence="8" id="KW-1185">Reference proteome</keyword>
<proteinExistence type="inferred from homology"/>
<dbReference type="Gene3D" id="2.30.120.10">
    <property type="match status" value="1"/>
</dbReference>
<evidence type="ECO:0000256" key="3">
    <source>
        <dbReference type="ARBA" id="ARBA00022801"/>
    </source>
</evidence>
<evidence type="ECO:0000256" key="6">
    <source>
        <dbReference type="PIRSR" id="PIRSR001227-2"/>
    </source>
</evidence>
<dbReference type="GO" id="GO:0016811">
    <property type="term" value="F:hydrolase activity, acting on carbon-nitrogen (but not peptide) bonds, in linear amides"/>
    <property type="evidence" value="ECO:0007669"/>
    <property type="project" value="InterPro"/>
</dbReference>
<evidence type="ECO:0000256" key="5">
    <source>
        <dbReference type="PIRSR" id="PIRSR001227-1"/>
    </source>
</evidence>
<feature type="binding site" evidence="6">
    <location>
        <position position="217"/>
    </location>
    <ligand>
        <name>Ca(2+)</name>
        <dbReference type="ChEBI" id="CHEBI:29108"/>
    </ligand>
</feature>
<evidence type="ECO:0000256" key="2">
    <source>
        <dbReference type="ARBA" id="ARBA00022729"/>
    </source>
</evidence>
<dbReference type="InterPro" id="IPR043146">
    <property type="entry name" value="Penicillin_amidase_N_B-knob"/>
</dbReference>
<organism evidence="7 8">
    <name type="scientific">Tenacibaculum todarodis</name>
    <dbReference type="NCBI Taxonomy" id="1850252"/>
    <lineage>
        <taxon>Bacteria</taxon>
        <taxon>Pseudomonadati</taxon>
        <taxon>Bacteroidota</taxon>
        <taxon>Flavobacteriia</taxon>
        <taxon>Flavobacteriales</taxon>
        <taxon>Flavobacteriaceae</taxon>
        <taxon>Tenacibaculum</taxon>
    </lineage>
</organism>
<reference evidence="7 8" key="1">
    <citation type="submission" date="2016-11" db="EMBL/GenBank/DDBJ databases">
        <title>Tenacibaculum sp. LPB0136, isolated from marine environment.</title>
        <authorList>
            <person name="Kim E."/>
            <person name="Yi H."/>
        </authorList>
    </citation>
    <scope>NUCLEOTIDE SEQUENCE [LARGE SCALE GENOMIC DNA]</scope>
    <source>
        <strain evidence="7 8">LPB0136</strain>
    </source>
</reference>
<dbReference type="Proteomes" id="UP000181898">
    <property type="component" value="Chromosome"/>
</dbReference>
<gene>
    <name evidence="7" type="ORF">LPB136_10855</name>
</gene>
<keyword evidence="6" id="KW-0479">Metal-binding</keyword>
<dbReference type="PANTHER" id="PTHR34218:SF3">
    <property type="entry name" value="ACYL-HOMOSERINE LACTONE ACYLASE PVDQ"/>
    <property type="match status" value="1"/>
</dbReference>
<dbReference type="KEGG" id="ten:LPB136_10855"/>
<dbReference type="GO" id="GO:0046872">
    <property type="term" value="F:metal ion binding"/>
    <property type="evidence" value="ECO:0007669"/>
    <property type="project" value="UniProtKB-KW"/>
</dbReference>
<feature type="active site" description="Nucleophile" evidence="5">
    <location>
        <position position="144"/>
    </location>
</feature>
<keyword evidence="4" id="KW-0865">Zymogen</keyword>
<dbReference type="PIRSF" id="PIRSF001227">
    <property type="entry name" value="Pen_acylase"/>
    <property type="match status" value="1"/>
</dbReference>
<dbReference type="PANTHER" id="PTHR34218">
    <property type="entry name" value="PEPTIDASE S45 PENICILLIN AMIDASE"/>
    <property type="match status" value="1"/>
</dbReference>